<dbReference type="EMBL" id="WSZK01000008">
    <property type="protein sequence ID" value="MWG33575.1"/>
    <property type="molecule type" value="Genomic_DNA"/>
</dbReference>
<sequence length="321" mass="34865">MHTGRVHRIESPVDWPPRHVAAYLAEFGDALVLVDAGMPDAESERALSRTLDDRGYDLTDVTHLLLTHPHVDHVGQVETVVDAAAPHVLAPAGVSERFARDPDALADTVRTTATEAGLDERRVEHAVEMAVGSLRRNGDLLPVGHVDTWLDHGDRFDVGDTTLETVHTPGHQADHCCYLAREDEALFAGDMAIEPFRPVLLHAGLDRAVDDAVGAFSTALDRLDALDVDRVYPGHGPVHDAFAETVARDRASVDRLLDRSVESVVDGATTAVTVAERRSGDRAIEYIVAEVVAALRHLDATGRLDSTLVDGVREYHPADHQ</sequence>
<dbReference type="InterPro" id="IPR001279">
    <property type="entry name" value="Metallo-B-lactamas"/>
</dbReference>
<evidence type="ECO:0000259" key="1">
    <source>
        <dbReference type="SMART" id="SM00849"/>
    </source>
</evidence>
<dbReference type="RefSeq" id="WP_158203299.1">
    <property type="nucleotide sequence ID" value="NZ_WSZK01000008.1"/>
</dbReference>
<dbReference type="SMART" id="SM00849">
    <property type="entry name" value="Lactamase_B"/>
    <property type="match status" value="1"/>
</dbReference>
<evidence type="ECO:0000313" key="3">
    <source>
        <dbReference type="Proteomes" id="UP000451471"/>
    </source>
</evidence>
<proteinExistence type="predicted"/>
<evidence type="ECO:0000313" key="2">
    <source>
        <dbReference type="EMBL" id="MWG33575.1"/>
    </source>
</evidence>
<dbReference type="PANTHER" id="PTHR42951:SF17">
    <property type="entry name" value="METALLO-BETA-LACTAMASE DOMAIN-CONTAINING PROTEIN"/>
    <property type="match status" value="1"/>
</dbReference>
<dbReference type="GO" id="GO:0016787">
    <property type="term" value="F:hydrolase activity"/>
    <property type="evidence" value="ECO:0007669"/>
    <property type="project" value="UniProtKB-KW"/>
</dbReference>
<dbReference type="Gene3D" id="3.60.15.10">
    <property type="entry name" value="Ribonuclease Z/Hydroxyacylglutathione hydrolase-like"/>
    <property type="match status" value="1"/>
</dbReference>
<name>A0A6B0GN76_9EURY</name>
<comment type="caution">
    <text evidence="2">The sequence shown here is derived from an EMBL/GenBank/DDBJ whole genome shotgun (WGS) entry which is preliminary data.</text>
</comment>
<gene>
    <name evidence="2" type="ORF">GQS65_03555</name>
</gene>
<dbReference type="InterPro" id="IPR050855">
    <property type="entry name" value="NDM-1-like"/>
</dbReference>
<protein>
    <submittedName>
        <fullName evidence="2">MBL fold metallo-hydrolase</fullName>
    </submittedName>
</protein>
<keyword evidence="2" id="KW-0378">Hydrolase</keyword>
<dbReference type="Pfam" id="PF00753">
    <property type="entry name" value="Lactamase_B"/>
    <property type="match status" value="1"/>
</dbReference>
<keyword evidence="3" id="KW-1185">Reference proteome</keyword>
<dbReference type="PANTHER" id="PTHR42951">
    <property type="entry name" value="METALLO-BETA-LACTAMASE DOMAIN-CONTAINING"/>
    <property type="match status" value="1"/>
</dbReference>
<dbReference type="InterPro" id="IPR036866">
    <property type="entry name" value="RibonucZ/Hydroxyglut_hydro"/>
</dbReference>
<feature type="domain" description="Metallo-beta-lactamase" evidence="1">
    <location>
        <begin position="19"/>
        <end position="235"/>
    </location>
</feature>
<reference evidence="2 3" key="1">
    <citation type="submission" date="2019-12" db="EMBL/GenBank/DDBJ databases">
        <title>Halocatena pleomorpha gen. nov. sp. nov., an extremely halophilic archaeon of family Halobacteriaceae isolated from saltpan soil.</title>
        <authorList>
            <person name="Pal Y."/>
            <person name="Verma A."/>
            <person name="Krishnamurthi S."/>
            <person name="Kumar P."/>
        </authorList>
    </citation>
    <scope>NUCLEOTIDE SEQUENCE [LARGE SCALE GENOMIC DNA]</scope>
    <source>
        <strain evidence="2 3">JCM 16495</strain>
    </source>
</reference>
<organism evidence="2 3">
    <name type="scientific">Halomarina oriensis</name>
    <dbReference type="NCBI Taxonomy" id="671145"/>
    <lineage>
        <taxon>Archaea</taxon>
        <taxon>Methanobacteriati</taxon>
        <taxon>Methanobacteriota</taxon>
        <taxon>Stenosarchaea group</taxon>
        <taxon>Halobacteria</taxon>
        <taxon>Halobacteriales</taxon>
        <taxon>Natronomonadaceae</taxon>
        <taxon>Halomarina</taxon>
    </lineage>
</organism>
<dbReference type="Proteomes" id="UP000451471">
    <property type="component" value="Unassembled WGS sequence"/>
</dbReference>
<accession>A0A6B0GN76</accession>
<dbReference type="OrthoDB" id="205181at2157"/>
<dbReference type="SUPFAM" id="SSF56281">
    <property type="entry name" value="Metallo-hydrolase/oxidoreductase"/>
    <property type="match status" value="1"/>
</dbReference>
<dbReference type="AlphaFoldDB" id="A0A6B0GN76"/>